<dbReference type="InterPro" id="IPR025355">
    <property type="entry name" value="DUF4259"/>
</dbReference>
<sequence length="133" mass="14136">MGPFDDDTACDWGYDLDEAIPSERSAVLREALAAAADATGYLPYVEGTQAIAAAAIVAAHQPGGPALDAVYSPDCPRTDGPLDIPTDLIGLSLRAFDRVVAEDSHWRELWEEAGRFDELIAALAPIRTALHGC</sequence>
<comment type="caution">
    <text evidence="1">The sequence shown here is derived from an EMBL/GenBank/DDBJ whole genome shotgun (WGS) entry which is preliminary data.</text>
</comment>
<evidence type="ECO:0000313" key="2">
    <source>
        <dbReference type="Proteomes" id="UP000643165"/>
    </source>
</evidence>
<evidence type="ECO:0008006" key="3">
    <source>
        <dbReference type="Google" id="ProtNLM"/>
    </source>
</evidence>
<reference evidence="1 2" key="1">
    <citation type="submission" date="2021-01" db="EMBL/GenBank/DDBJ databases">
        <title>Whole genome shotgun sequence of Verrucosispora lutea NBRC 106530.</title>
        <authorList>
            <person name="Komaki H."/>
            <person name="Tamura T."/>
        </authorList>
    </citation>
    <scope>NUCLEOTIDE SEQUENCE [LARGE SCALE GENOMIC DNA]</scope>
    <source>
        <strain evidence="1 2">NBRC 106530</strain>
    </source>
</reference>
<gene>
    <name evidence="1" type="ORF">Vlu01_41920</name>
</gene>
<organism evidence="1 2">
    <name type="scientific">Micromonospora lutea</name>
    <dbReference type="NCBI Taxonomy" id="419825"/>
    <lineage>
        <taxon>Bacteria</taxon>
        <taxon>Bacillati</taxon>
        <taxon>Actinomycetota</taxon>
        <taxon>Actinomycetes</taxon>
        <taxon>Micromonosporales</taxon>
        <taxon>Micromonosporaceae</taxon>
        <taxon>Micromonospora</taxon>
    </lineage>
</organism>
<dbReference type="Pfam" id="PF14078">
    <property type="entry name" value="DUF4259"/>
    <property type="match status" value="1"/>
</dbReference>
<name>A0ABQ4J0P6_9ACTN</name>
<dbReference type="Proteomes" id="UP000643165">
    <property type="component" value="Unassembled WGS sequence"/>
</dbReference>
<keyword evidence="2" id="KW-1185">Reference proteome</keyword>
<dbReference type="EMBL" id="BOPB01000025">
    <property type="protein sequence ID" value="GIJ23568.1"/>
    <property type="molecule type" value="Genomic_DNA"/>
</dbReference>
<protein>
    <recommendedName>
        <fullName evidence="3">DUF4259 domain-containing protein</fullName>
    </recommendedName>
</protein>
<accession>A0ABQ4J0P6</accession>
<proteinExistence type="predicted"/>
<evidence type="ECO:0000313" key="1">
    <source>
        <dbReference type="EMBL" id="GIJ23568.1"/>
    </source>
</evidence>